<name>A0A4Y2B9Y3_ARAVE</name>
<evidence type="ECO:0000313" key="1">
    <source>
        <dbReference type="EMBL" id="GBL88838.1"/>
    </source>
</evidence>
<comment type="caution">
    <text evidence="1">The sequence shown here is derived from an EMBL/GenBank/DDBJ whole genome shotgun (WGS) entry which is preliminary data.</text>
</comment>
<sequence length="239" mass="27406">MDVTFSSRQVAVTNILEVIYRSALRFSTGLPKWTPVPILMKEAEEYPIALRLKMLVGRFWIKHLFFVESSLLYQFLVPFPTSPRLKKPVSLNYYFADQFNDINFKTNDLIPTYQPFNQNEKVEFPIDCLPLQSKEFPTNIIKTFFIDHKNKFWQNKIVIATDASKSLQKCTIAIANIKTGESSSGFISYHNCIFTGEVMALIHAISHFVNEARQSVLLTDSISFLKAKALKLQIGILNV</sequence>
<protein>
    <recommendedName>
        <fullName evidence="3">RNase H type-1 domain-containing protein</fullName>
    </recommendedName>
</protein>
<dbReference type="Proteomes" id="UP000499080">
    <property type="component" value="Unassembled WGS sequence"/>
</dbReference>
<accession>A0A4Y2B9Y3</accession>
<reference evidence="1 2" key="1">
    <citation type="journal article" date="2019" name="Sci. Rep.">
        <title>Orb-weaving spider Araneus ventricosus genome elucidates the spidroin gene catalogue.</title>
        <authorList>
            <person name="Kono N."/>
            <person name="Nakamura H."/>
            <person name="Ohtoshi R."/>
            <person name="Moran D.A.P."/>
            <person name="Shinohara A."/>
            <person name="Yoshida Y."/>
            <person name="Fujiwara M."/>
            <person name="Mori M."/>
            <person name="Tomita M."/>
            <person name="Arakawa K."/>
        </authorList>
    </citation>
    <scope>NUCLEOTIDE SEQUENCE [LARGE SCALE GENOMIC DNA]</scope>
</reference>
<organism evidence="1 2">
    <name type="scientific">Araneus ventricosus</name>
    <name type="common">Orbweaver spider</name>
    <name type="synonym">Epeira ventricosa</name>
    <dbReference type="NCBI Taxonomy" id="182803"/>
    <lineage>
        <taxon>Eukaryota</taxon>
        <taxon>Metazoa</taxon>
        <taxon>Ecdysozoa</taxon>
        <taxon>Arthropoda</taxon>
        <taxon>Chelicerata</taxon>
        <taxon>Arachnida</taxon>
        <taxon>Araneae</taxon>
        <taxon>Araneomorphae</taxon>
        <taxon>Entelegynae</taxon>
        <taxon>Araneoidea</taxon>
        <taxon>Araneidae</taxon>
        <taxon>Araneus</taxon>
    </lineage>
</organism>
<dbReference type="AlphaFoldDB" id="A0A4Y2B9Y3"/>
<proteinExistence type="predicted"/>
<keyword evidence="2" id="KW-1185">Reference proteome</keyword>
<dbReference type="EMBL" id="BGPR01000062">
    <property type="protein sequence ID" value="GBL88838.1"/>
    <property type="molecule type" value="Genomic_DNA"/>
</dbReference>
<gene>
    <name evidence="1" type="ORF">AVEN_158951_1</name>
</gene>
<evidence type="ECO:0008006" key="3">
    <source>
        <dbReference type="Google" id="ProtNLM"/>
    </source>
</evidence>
<evidence type="ECO:0000313" key="2">
    <source>
        <dbReference type="Proteomes" id="UP000499080"/>
    </source>
</evidence>